<dbReference type="InterPro" id="IPR051677">
    <property type="entry name" value="AfsR-DnrI-RedD_regulator"/>
</dbReference>
<dbReference type="Gene3D" id="1.25.40.10">
    <property type="entry name" value="Tetratricopeptide repeat domain"/>
    <property type="match status" value="1"/>
</dbReference>
<dbReference type="SMART" id="SM01043">
    <property type="entry name" value="BTAD"/>
    <property type="match status" value="1"/>
</dbReference>
<sequence>MEDKILNNTPPFNIEKLKFLLDNPFDCFWVFDITTTRFLYVSSAVFTQLGWTVDEVMRLPIDKIFSPKSLQKLMNEEIKRYHHFITGDRRPEIVSSLGEYEQYCKDGSIIPVEISTHLVCDDEQSGAIVVGITRDITKRKNYENHLLNVILTQQGKIRELEESQHTQPALIIRFFGKFLVTLRGSTLPVKWRTTKTEELLAFLLQNDQLCVSRNSIIDALWPETDGDKAAKYLHTTLYNLKKDLKAHDIAFDWQLINGSYCFSLPDYSSDLQEYKAMIKMEVTPQNVLKIVQVLETIDVVESLSKKSIRKIEAGIRLYRGDFLEENDYLWAAAQRADYRALFERTLYTLARYYFLIHDYPSCRRIIFKLIDLDSLNETYHEMLLKIYIFEKNNDAFMKHYQHLNALLQSELNQPPNAAIMNLYQRCQDQDKHRASDKNIYYQPFFKNN</sequence>
<dbReference type="GO" id="GO:0003677">
    <property type="term" value="F:DNA binding"/>
    <property type="evidence" value="ECO:0007669"/>
    <property type="project" value="InterPro"/>
</dbReference>
<dbReference type="PANTHER" id="PTHR35807">
    <property type="entry name" value="TRANSCRIPTIONAL REGULATOR REDD-RELATED"/>
    <property type="match status" value="1"/>
</dbReference>
<dbReference type="InterPro" id="IPR016032">
    <property type="entry name" value="Sig_transdc_resp-reg_C-effctor"/>
</dbReference>
<dbReference type="Proteomes" id="UP000322619">
    <property type="component" value="Unassembled WGS sequence"/>
</dbReference>
<name>A0A5D0WL16_9FIRM</name>
<protein>
    <submittedName>
        <fullName evidence="3">PAS domain S-box protein</fullName>
    </submittedName>
</protein>
<evidence type="ECO:0000313" key="3">
    <source>
        <dbReference type="EMBL" id="TYC84784.1"/>
    </source>
</evidence>
<evidence type="ECO:0000259" key="2">
    <source>
        <dbReference type="PROSITE" id="PS50113"/>
    </source>
</evidence>
<feature type="domain" description="PAC" evidence="2">
    <location>
        <begin position="96"/>
        <end position="148"/>
    </location>
</feature>
<dbReference type="InterPro" id="IPR000014">
    <property type="entry name" value="PAS"/>
</dbReference>
<organism evidence="3 4">
    <name type="scientific">Acetobacterium wieringae</name>
    <dbReference type="NCBI Taxonomy" id="52694"/>
    <lineage>
        <taxon>Bacteria</taxon>
        <taxon>Bacillati</taxon>
        <taxon>Bacillota</taxon>
        <taxon>Clostridia</taxon>
        <taxon>Eubacteriales</taxon>
        <taxon>Eubacteriaceae</taxon>
        <taxon>Acetobacterium</taxon>
    </lineage>
</organism>
<dbReference type="NCBIfam" id="TIGR00229">
    <property type="entry name" value="sensory_box"/>
    <property type="match status" value="1"/>
</dbReference>
<dbReference type="Gene3D" id="1.10.10.10">
    <property type="entry name" value="Winged helix-like DNA-binding domain superfamily/Winged helix DNA-binding domain"/>
    <property type="match status" value="1"/>
</dbReference>
<dbReference type="InterPro" id="IPR001610">
    <property type="entry name" value="PAC"/>
</dbReference>
<dbReference type="SUPFAM" id="SSF55785">
    <property type="entry name" value="PYP-like sensor domain (PAS domain)"/>
    <property type="match status" value="1"/>
</dbReference>
<dbReference type="SMART" id="SM00086">
    <property type="entry name" value="PAC"/>
    <property type="match status" value="1"/>
</dbReference>
<dbReference type="Pfam" id="PF03704">
    <property type="entry name" value="BTAD"/>
    <property type="match status" value="1"/>
</dbReference>
<dbReference type="GO" id="GO:0006355">
    <property type="term" value="P:regulation of DNA-templated transcription"/>
    <property type="evidence" value="ECO:0007669"/>
    <property type="project" value="InterPro"/>
</dbReference>
<dbReference type="InterPro" id="IPR011990">
    <property type="entry name" value="TPR-like_helical_dom_sf"/>
</dbReference>
<accession>A0A5D0WL16</accession>
<evidence type="ECO:0000259" key="1">
    <source>
        <dbReference type="PROSITE" id="PS50112"/>
    </source>
</evidence>
<gene>
    <name evidence="3" type="ORF">FXB42_10640</name>
</gene>
<dbReference type="SUPFAM" id="SSF46894">
    <property type="entry name" value="C-terminal effector domain of the bipartite response regulators"/>
    <property type="match status" value="1"/>
</dbReference>
<dbReference type="EMBL" id="VSLA01000024">
    <property type="protein sequence ID" value="TYC84784.1"/>
    <property type="molecule type" value="Genomic_DNA"/>
</dbReference>
<dbReference type="InterPro" id="IPR005158">
    <property type="entry name" value="BTAD"/>
</dbReference>
<dbReference type="InterPro" id="IPR035965">
    <property type="entry name" value="PAS-like_dom_sf"/>
</dbReference>
<dbReference type="Pfam" id="PF13426">
    <property type="entry name" value="PAS_9"/>
    <property type="match status" value="1"/>
</dbReference>
<dbReference type="PROSITE" id="PS50112">
    <property type="entry name" value="PAS"/>
    <property type="match status" value="1"/>
</dbReference>
<comment type="caution">
    <text evidence="3">The sequence shown here is derived from an EMBL/GenBank/DDBJ whole genome shotgun (WGS) entry which is preliminary data.</text>
</comment>
<reference evidence="3 4" key="1">
    <citation type="submission" date="2019-08" db="EMBL/GenBank/DDBJ databases">
        <title>Isolation and enrichment of carboxydotrophic bacteria from anaerobic sludge for the production of bio-based chemicals from syngas.</title>
        <authorList>
            <person name="Antares A.L."/>
            <person name="Moreira J."/>
            <person name="Diender M."/>
            <person name="Parshina S.N."/>
            <person name="Stams A.J.M."/>
            <person name="Alves M."/>
            <person name="Alves J.I."/>
            <person name="Sousa D.Z."/>
        </authorList>
    </citation>
    <scope>NUCLEOTIDE SEQUENCE [LARGE SCALE GENOMIC DNA]</scope>
    <source>
        <strain evidence="3 4">JM</strain>
    </source>
</reference>
<dbReference type="CDD" id="cd00130">
    <property type="entry name" value="PAS"/>
    <property type="match status" value="1"/>
</dbReference>
<dbReference type="PROSITE" id="PS50113">
    <property type="entry name" value="PAC"/>
    <property type="match status" value="1"/>
</dbReference>
<dbReference type="SUPFAM" id="SSF48452">
    <property type="entry name" value="TPR-like"/>
    <property type="match status" value="1"/>
</dbReference>
<dbReference type="InterPro" id="IPR000700">
    <property type="entry name" value="PAS-assoc_C"/>
</dbReference>
<dbReference type="InterPro" id="IPR036388">
    <property type="entry name" value="WH-like_DNA-bd_sf"/>
</dbReference>
<evidence type="ECO:0000313" key="4">
    <source>
        <dbReference type="Proteomes" id="UP000322619"/>
    </source>
</evidence>
<dbReference type="AlphaFoldDB" id="A0A5D0WL16"/>
<proteinExistence type="predicted"/>
<feature type="domain" description="PAS" evidence="1">
    <location>
        <begin position="13"/>
        <end position="88"/>
    </location>
</feature>
<dbReference type="Gene3D" id="3.30.450.20">
    <property type="entry name" value="PAS domain"/>
    <property type="match status" value="1"/>
</dbReference>